<dbReference type="Proteomes" id="UP000434957">
    <property type="component" value="Unassembled WGS sequence"/>
</dbReference>
<dbReference type="EMBL" id="QXFU01000057">
    <property type="protein sequence ID" value="KAE9046121.1"/>
    <property type="molecule type" value="Genomic_DNA"/>
</dbReference>
<name>A0A6A3PAK7_9STRA</name>
<protein>
    <submittedName>
        <fullName evidence="2">Uncharacterized protein</fullName>
    </submittedName>
</protein>
<dbReference type="AlphaFoldDB" id="A0A6A3PAK7"/>
<reference evidence="4 6" key="1">
    <citation type="submission" date="2018-09" db="EMBL/GenBank/DDBJ databases">
        <title>Genomic investigation of the strawberry pathogen Phytophthora fragariae indicates pathogenicity is determined by transcriptional variation in three key races.</title>
        <authorList>
            <person name="Adams T.M."/>
            <person name="Armitage A.D."/>
            <person name="Sobczyk M.K."/>
            <person name="Bates H.J."/>
            <person name="Dunwell J.M."/>
            <person name="Nellist C.F."/>
            <person name="Harrison R.J."/>
        </authorList>
    </citation>
    <scope>NUCLEOTIDE SEQUENCE [LARGE SCALE GENOMIC DNA]</scope>
    <source>
        <strain evidence="2 4">SCRP249</strain>
        <strain evidence="1 6">SCRP324</strain>
        <strain evidence="3 5">SCRP333</strain>
    </source>
</reference>
<evidence type="ECO:0000313" key="5">
    <source>
        <dbReference type="Proteomes" id="UP000434957"/>
    </source>
</evidence>
<evidence type="ECO:0000313" key="6">
    <source>
        <dbReference type="Proteomes" id="UP000435112"/>
    </source>
</evidence>
<dbReference type="Proteomes" id="UP000435112">
    <property type="component" value="Unassembled WGS sequence"/>
</dbReference>
<accession>A0A6A3PAK7</accession>
<evidence type="ECO:0000313" key="2">
    <source>
        <dbReference type="EMBL" id="KAE9051119.1"/>
    </source>
</evidence>
<evidence type="ECO:0000313" key="1">
    <source>
        <dbReference type="EMBL" id="KAE9046121.1"/>
    </source>
</evidence>
<dbReference type="EMBL" id="QXFT01000052">
    <property type="protein sequence ID" value="KAE9357427.1"/>
    <property type="molecule type" value="Genomic_DNA"/>
</dbReference>
<evidence type="ECO:0000313" key="3">
    <source>
        <dbReference type="EMBL" id="KAE9357427.1"/>
    </source>
</evidence>
<keyword evidence="5" id="KW-1185">Reference proteome</keyword>
<gene>
    <name evidence="2" type="ORF">PR001_g1742</name>
    <name evidence="1" type="ORF">PR002_g1854</name>
    <name evidence="3" type="ORF">PR003_g1794</name>
</gene>
<dbReference type="EMBL" id="QXFV01000056">
    <property type="protein sequence ID" value="KAE9051119.1"/>
    <property type="molecule type" value="Genomic_DNA"/>
</dbReference>
<organism evidence="2 4">
    <name type="scientific">Phytophthora rubi</name>
    <dbReference type="NCBI Taxonomy" id="129364"/>
    <lineage>
        <taxon>Eukaryota</taxon>
        <taxon>Sar</taxon>
        <taxon>Stramenopiles</taxon>
        <taxon>Oomycota</taxon>
        <taxon>Peronosporomycetes</taxon>
        <taxon>Peronosporales</taxon>
        <taxon>Peronosporaceae</taxon>
        <taxon>Phytophthora</taxon>
    </lineage>
</organism>
<dbReference type="Proteomes" id="UP000429607">
    <property type="component" value="Unassembled WGS sequence"/>
</dbReference>
<comment type="caution">
    <text evidence="2">The sequence shown here is derived from an EMBL/GenBank/DDBJ whole genome shotgun (WGS) entry which is preliminary data.</text>
</comment>
<sequence>MLGGNACSLGLAPAAVSLWGSTDGGYSTNGGYSTGGGYFTGSANFTGVQ</sequence>
<proteinExistence type="predicted"/>
<evidence type="ECO:0000313" key="4">
    <source>
        <dbReference type="Proteomes" id="UP000429607"/>
    </source>
</evidence>